<dbReference type="GO" id="GO:0005509">
    <property type="term" value="F:calcium ion binding"/>
    <property type="evidence" value="ECO:0007669"/>
    <property type="project" value="InterPro"/>
</dbReference>
<dbReference type="InterPro" id="IPR011992">
    <property type="entry name" value="EF-hand-dom_pair"/>
</dbReference>
<feature type="region of interest" description="Disordered" evidence="2">
    <location>
        <begin position="392"/>
        <end position="419"/>
    </location>
</feature>
<reference evidence="6" key="1">
    <citation type="submission" date="2018-11" db="EMBL/GenBank/DDBJ databases">
        <authorList>
            <person name="Kim M.-S."/>
            <person name="Lee Y.-H."/>
            <person name="Lee J.-S."/>
        </authorList>
    </citation>
    <scope>NUCLEOTIDE SEQUENCE</scope>
</reference>
<dbReference type="PROSITE" id="PS00018">
    <property type="entry name" value="EF_HAND_1"/>
    <property type="match status" value="1"/>
</dbReference>
<dbReference type="InterPro" id="IPR041667">
    <property type="entry name" value="Cupin_8"/>
</dbReference>
<dbReference type="PROSITE" id="PS50222">
    <property type="entry name" value="EF_HAND_2"/>
    <property type="match status" value="1"/>
</dbReference>
<dbReference type="Gene3D" id="2.60.120.650">
    <property type="entry name" value="Cupin"/>
    <property type="match status" value="1"/>
</dbReference>
<feature type="signal peptide" evidence="3">
    <location>
        <begin position="1"/>
        <end position="18"/>
    </location>
</feature>
<feature type="domain" description="JmjC" evidence="5">
    <location>
        <begin position="130"/>
        <end position="283"/>
    </location>
</feature>
<keyword evidence="3" id="KW-0732">Signal</keyword>
<dbReference type="AlphaFoldDB" id="A0A4Y6EQZ9"/>
<sequence length="419" mass="48751">MLMNYLLILLACLVGNQCSETANHPGHLKPFGSSGPYLQIENVNDLPTKIFFSNYVKPKRAVLMKNFVNQFPAFVKWNDQYLNDNSYKNPDYKVLLETSKKETRNQETVSLPLHDFLLIYNTSQLYMVSEVPPYIKKDVVLPQPLQCAQAPSVLEETIMWFSSGGTSSVTHTDDYENILCVFDGIKELVLVDYFKHKKAADMIIDQHKGAYSSMDVDKVDYEKFPLIKELEYYRFNLSAGDCLYIPYKWVHQVRSYGRNLAINFWFNYERIFGNDEFGQECSDNKLDLSKTLDTFTYGPVEDNFFYNFKIFIMRQVNLGNRKIDQWISLVLGEKELTDEKKELSIEMLNEMFSLMDFDGNGLLSDDEVIDLNENSIEHILGILNEVESIIYEDSEQNEDPEDEDELDESLDEENLREEL</sequence>
<organism evidence="6">
    <name type="scientific">Brachionus koreanus</name>
    <dbReference type="NCBI Taxonomy" id="1199090"/>
    <lineage>
        <taxon>Eukaryota</taxon>
        <taxon>Metazoa</taxon>
        <taxon>Spiralia</taxon>
        <taxon>Gnathifera</taxon>
        <taxon>Rotifera</taxon>
        <taxon>Eurotatoria</taxon>
        <taxon>Monogononta</taxon>
        <taxon>Pseudotrocha</taxon>
        <taxon>Ploima</taxon>
        <taxon>Brachionidae</taxon>
        <taxon>Brachionus</taxon>
    </lineage>
</organism>
<dbReference type="InterPro" id="IPR003347">
    <property type="entry name" value="JmjC_dom"/>
</dbReference>
<protein>
    <submittedName>
        <fullName evidence="6">Lysine-specific demethylase JMJD5 isoform X2</fullName>
    </submittedName>
</protein>
<keyword evidence="1" id="KW-0106">Calcium</keyword>
<feature type="chain" id="PRO_5021408104" evidence="3">
    <location>
        <begin position="19"/>
        <end position="419"/>
    </location>
</feature>
<dbReference type="InterPro" id="IPR002048">
    <property type="entry name" value="EF_hand_dom"/>
</dbReference>
<evidence type="ECO:0000313" key="6">
    <source>
        <dbReference type="EMBL" id="QDF21463.1"/>
    </source>
</evidence>
<dbReference type="SUPFAM" id="SSF51197">
    <property type="entry name" value="Clavaminate synthase-like"/>
    <property type="match status" value="1"/>
</dbReference>
<keyword evidence="6" id="KW-0489">Methyltransferase</keyword>
<evidence type="ECO:0000256" key="1">
    <source>
        <dbReference type="ARBA" id="ARBA00022837"/>
    </source>
</evidence>
<dbReference type="GO" id="GO:0008168">
    <property type="term" value="F:methyltransferase activity"/>
    <property type="evidence" value="ECO:0007669"/>
    <property type="project" value="UniProtKB-KW"/>
</dbReference>
<evidence type="ECO:0000259" key="5">
    <source>
        <dbReference type="PROSITE" id="PS51184"/>
    </source>
</evidence>
<dbReference type="PANTHER" id="PTHR12461:SF18">
    <property type="entry name" value="JMJC DOMAIN-CONTAINING PROTEIN"/>
    <property type="match status" value="1"/>
</dbReference>
<dbReference type="EMBL" id="MK234839">
    <property type="protein sequence ID" value="QDF21463.1"/>
    <property type="molecule type" value="mRNA"/>
</dbReference>
<accession>A0A4Y6EQZ9</accession>
<dbReference type="Pfam" id="PF13621">
    <property type="entry name" value="Cupin_8"/>
    <property type="match status" value="1"/>
</dbReference>
<keyword evidence="6" id="KW-0808">Transferase</keyword>
<evidence type="ECO:0000256" key="2">
    <source>
        <dbReference type="SAM" id="MobiDB-lite"/>
    </source>
</evidence>
<evidence type="ECO:0000256" key="3">
    <source>
        <dbReference type="SAM" id="SignalP"/>
    </source>
</evidence>
<proteinExistence type="evidence at transcript level"/>
<dbReference type="SMART" id="SM00558">
    <property type="entry name" value="JmjC"/>
    <property type="match status" value="1"/>
</dbReference>
<feature type="domain" description="EF-hand" evidence="4">
    <location>
        <begin position="343"/>
        <end position="378"/>
    </location>
</feature>
<dbReference type="PROSITE" id="PS51184">
    <property type="entry name" value="JMJC"/>
    <property type="match status" value="1"/>
</dbReference>
<dbReference type="InterPro" id="IPR018247">
    <property type="entry name" value="EF_Hand_1_Ca_BS"/>
</dbReference>
<evidence type="ECO:0000259" key="4">
    <source>
        <dbReference type="PROSITE" id="PS50222"/>
    </source>
</evidence>
<dbReference type="SUPFAM" id="SSF47473">
    <property type="entry name" value="EF-hand"/>
    <property type="match status" value="1"/>
</dbReference>
<dbReference type="PANTHER" id="PTHR12461">
    <property type="entry name" value="HYPOXIA-INDUCIBLE FACTOR 1 ALPHA INHIBITOR-RELATED"/>
    <property type="match status" value="1"/>
</dbReference>
<dbReference type="GO" id="GO:0032259">
    <property type="term" value="P:methylation"/>
    <property type="evidence" value="ECO:0007669"/>
    <property type="project" value="UniProtKB-KW"/>
</dbReference>
<name>A0A4Y6EQZ9_9BILA</name>